<gene>
    <name evidence="1" type="ORF">FLACHUCJ7_04464</name>
</gene>
<evidence type="ECO:0000313" key="1">
    <source>
        <dbReference type="EMBL" id="CAD0009824.1"/>
    </source>
</evidence>
<evidence type="ECO:0000313" key="2">
    <source>
        <dbReference type="Proteomes" id="UP000556700"/>
    </source>
</evidence>
<protein>
    <submittedName>
        <fullName evidence="1">Uncharacterized protein</fullName>
    </submittedName>
</protein>
<keyword evidence="2" id="KW-1185">Reference proteome</keyword>
<dbReference type="EMBL" id="CAIJDO010000310">
    <property type="protein sequence ID" value="CAD0009824.1"/>
    <property type="molecule type" value="Genomic_DNA"/>
</dbReference>
<comment type="caution">
    <text evidence="1">The sequence shown here is derived from an EMBL/GenBank/DDBJ whole genome shotgun (WGS) entry which is preliminary data.</text>
</comment>
<proteinExistence type="predicted"/>
<sequence length="857" mass="97565">MIHSTSIFSFATIRNASDKKKIDLNKSVMPSTDLSKKIVQIIETNKLRDEKIKALNTFLKNYVEGSKFFKTEHELSKQVVSDPNIKDKKTTDLVEQLYDNIVVNVLIGNTQSLVYKLIIEELQTIFQKLNEETIKDPKTVNIILPKGLLLNLGKSNLTESINKKETVISKKTTATESEERLISKPRTFIKASHGKWYDAELMGNYIDINQQTGNNIMIYNDGCHTKIPFQIADLRVVEIETIGYLPKEIAHVNNVQGNEKHTKTTRRLKRIETFDSFISENEITKETDTQSTEKFSIEREAAQVKEEESSINVNASVSASYGVAKASLDAGFQNTQSEQTANATSQTYAKEVVQKVIDRVSNKIRSERSLKTIEEFEENVEHIIDNTNSSEPKSYVYRWLSKIVKGTLKNYGKRLIFQIDIAHPSHYYLYRTMNSPVEKANYPLDPRIAKIRDNEITEKDGIKLFDYLNRNNYQEFADIYQVTLPFPKDKELLIGKSFCGKDGLIEKDIMDIEKGYCAIEVKAVDLRDDWNADSQVGYFIGVEGQFNGPGEHHMWGGARAFGLNRSTKNIAISVFFKGPHYSILNLEIKLELTDEGELAWKQECYKLLIEGYNTLKEAADIKMNSWSINDIDMNPTKKRELIASELKRDALKKILDCNIAGLNFTVNDEYIIGEEYNQSCCVDAINAEKVRFIENCFDFKNMTYELFPYFYGNKNNWDAQLKLNDEDPHFEAFLKASYASIQIPVHRDTMKERAAINFILNNSIANYAAIPANAQNLIAELENEPASPFDYEINANPSIPPKPITTVDIGMFEVPTDLVILECGTERGIKPREDHALSTAILDQFKSPAIIADPCVH</sequence>
<organism evidence="1 2">
    <name type="scientific">Flavobacterium chungangense</name>
    <dbReference type="NCBI Taxonomy" id="554283"/>
    <lineage>
        <taxon>Bacteria</taxon>
        <taxon>Pseudomonadati</taxon>
        <taxon>Bacteroidota</taxon>
        <taxon>Flavobacteriia</taxon>
        <taxon>Flavobacteriales</taxon>
        <taxon>Flavobacteriaceae</taxon>
        <taxon>Flavobacterium</taxon>
    </lineage>
</organism>
<dbReference type="AlphaFoldDB" id="A0A6V6ZEG9"/>
<dbReference type="RefSeq" id="WP_031456958.1">
    <property type="nucleotide sequence ID" value="NZ_CAIJDO010000310.1"/>
</dbReference>
<accession>A0A6V6ZEG9</accession>
<reference evidence="1 2" key="1">
    <citation type="submission" date="2020-06" db="EMBL/GenBank/DDBJ databases">
        <authorList>
            <person name="Criscuolo A."/>
        </authorList>
    </citation>
    <scope>NUCLEOTIDE SEQUENCE [LARGE SCALE GENOMIC DNA]</scope>
    <source>
        <strain evidence="2">CIP 110025</strain>
    </source>
</reference>
<name>A0A6V6ZEG9_9FLAO</name>
<dbReference type="Proteomes" id="UP000556700">
    <property type="component" value="Unassembled WGS sequence"/>
</dbReference>